<feature type="region of interest" description="Disordered" evidence="9">
    <location>
        <begin position="1035"/>
        <end position="1058"/>
    </location>
</feature>
<keyword evidence="6 10" id="KW-0812">Transmembrane</keyword>
<dbReference type="PRINTS" id="PR00702">
    <property type="entry name" value="ACRIFLAVINRP"/>
</dbReference>
<comment type="subcellular location">
    <subcellularLocation>
        <location evidence="1">Cell inner membrane</location>
        <topology evidence="1">Multi-pass membrane protein</topology>
    </subcellularLocation>
</comment>
<feature type="transmembrane region" description="Helical" evidence="10">
    <location>
        <begin position="340"/>
        <end position="359"/>
    </location>
</feature>
<evidence type="ECO:0000256" key="5">
    <source>
        <dbReference type="ARBA" id="ARBA00022519"/>
    </source>
</evidence>
<evidence type="ECO:0000256" key="6">
    <source>
        <dbReference type="ARBA" id="ARBA00022692"/>
    </source>
</evidence>
<feature type="transmembrane region" description="Helical" evidence="10">
    <location>
        <begin position="470"/>
        <end position="497"/>
    </location>
</feature>
<dbReference type="FunFam" id="1.20.1640.10:FF:000001">
    <property type="entry name" value="Efflux pump membrane transporter"/>
    <property type="match status" value="1"/>
</dbReference>
<evidence type="ECO:0000256" key="2">
    <source>
        <dbReference type="ARBA" id="ARBA00010942"/>
    </source>
</evidence>
<dbReference type="InterPro" id="IPR004764">
    <property type="entry name" value="MdtF-like"/>
</dbReference>
<dbReference type="FunFam" id="3.30.70.1430:FF:000001">
    <property type="entry name" value="Efflux pump membrane transporter"/>
    <property type="match status" value="1"/>
</dbReference>
<dbReference type="GO" id="GO:0015562">
    <property type="term" value="F:efflux transmembrane transporter activity"/>
    <property type="evidence" value="ECO:0007669"/>
    <property type="project" value="InterPro"/>
</dbReference>
<keyword evidence="3" id="KW-0813">Transport</keyword>
<keyword evidence="4" id="KW-1003">Cell membrane</keyword>
<dbReference type="PANTHER" id="PTHR32063:SF76">
    <property type="entry name" value="EFFLUX PUMP MEMBRANE TRANSPORTER"/>
    <property type="match status" value="1"/>
</dbReference>
<dbReference type="Gene3D" id="3.30.70.1320">
    <property type="entry name" value="Multidrug efflux transporter AcrB pore domain like"/>
    <property type="match status" value="1"/>
</dbReference>
<feature type="transmembrane region" description="Helical" evidence="10">
    <location>
        <begin position="899"/>
        <end position="919"/>
    </location>
</feature>
<dbReference type="GO" id="GO:0009636">
    <property type="term" value="P:response to toxic substance"/>
    <property type="evidence" value="ECO:0007669"/>
    <property type="project" value="UniProtKB-ARBA"/>
</dbReference>
<keyword evidence="8 10" id="KW-0472">Membrane</keyword>
<evidence type="ECO:0000256" key="10">
    <source>
        <dbReference type="SAM" id="Phobius"/>
    </source>
</evidence>
<dbReference type="Gene3D" id="3.30.70.1430">
    <property type="entry name" value="Multidrug efflux transporter AcrB pore domain"/>
    <property type="match status" value="2"/>
</dbReference>
<feature type="transmembrane region" description="Helical" evidence="10">
    <location>
        <begin position="438"/>
        <end position="458"/>
    </location>
</feature>
<dbReference type="AlphaFoldDB" id="A0A212LZS9"/>
<dbReference type="SUPFAM" id="SSF82693">
    <property type="entry name" value="Multidrug efflux transporter AcrB pore domain, PN1, PN2, PC1 and PC2 subdomains"/>
    <property type="match status" value="4"/>
</dbReference>
<dbReference type="NCBIfam" id="NF000282">
    <property type="entry name" value="RND_permease_1"/>
    <property type="match status" value="1"/>
</dbReference>
<keyword evidence="5" id="KW-0997">Cell inner membrane</keyword>
<evidence type="ECO:0000256" key="9">
    <source>
        <dbReference type="SAM" id="MobiDB-lite"/>
    </source>
</evidence>
<name>A0A212LZS9_9FIRM</name>
<proteinExistence type="inferred from homology"/>
<evidence type="ECO:0000256" key="8">
    <source>
        <dbReference type="ARBA" id="ARBA00023136"/>
    </source>
</evidence>
<keyword evidence="7 10" id="KW-1133">Transmembrane helix</keyword>
<dbReference type="Gene3D" id="1.20.1640.10">
    <property type="entry name" value="Multidrug efflux transporter AcrB transmembrane domain"/>
    <property type="match status" value="2"/>
</dbReference>
<dbReference type="RefSeq" id="WP_288185463.1">
    <property type="nucleotide sequence ID" value="NZ_LT608335.1"/>
</dbReference>
<evidence type="ECO:0000313" key="11">
    <source>
        <dbReference type="EMBL" id="SCM82909.1"/>
    </source>
</evidence>
<feature type="transmembrane region" description="Helical" evidence="10">
    <location>
        <begin position="925"/>
        <end position="949"/>
    </location>
</feature>
<dbReference type="Pfam" id="PF00873">
    <property type="entry name" value="ACR_tran"/>
    <property type="match status" value="1"/>
</dbReference>
<feature type="transmembrane region" description="Helical" evidence="10">
    <location>
        <begin position="366"/>
        <end position="390"/>
    </location>
</feature>
<accession>A0A212LZS9</accession>
<dbReference type="EMBL" id="FMJE01000005">
    <property type="protein sequence ID" value="SCM82909.1"/>
    <property type="molecule type" value="Genomic_DNA"/>
</dbReference>
<feature type="transmembrane region" description="Helical" evidence="10">
    <location>
        <begin position="1002"/>
        <end position="1028"/>
    </location>
</feature>
<dbReference type="PANTHER" id="PTHR32063">
    <property type="match status" value="1"/>
</dbReference>
<sequence>MADFFIKRPIFAIVLSIIITLLGTTAAFTLPVAQYPQISPPTISVSTSYQGANADVVDQTVAQVIEEQINGVEDMVYMSSTSTDSGSYSLSIQFETEKDSDTAAVQAQNRVAQATASLPGAVQTAGVTTRKASQDMSLIFTLWSPTDSYDANFLKNYGSIYLIDDIKRVKGVGEVSAFGSDYSMRIWLQPEKMAQLGISAGEVTTAIEAQNVQAAAGAFGKMPTPSAQQFQYTAKVKGRLTDEKEFENIIVRSQSDASFVRLKDIARVELGSKEYDFNSLMNGKVAAGFAVKLTSDANALETIGKVKTALAQAAKNFPGDMEYKIVVDNTEFVRESMQEVVKTFAEALLLVLIVVFIFLQSWRATLIPLLAIPVSLLGTFAAFSVLGFTINTLTLFAMVLAIGLVVDDAIVVIEAVEYHMRYSGLSPLDATRRAMSEVSGPVVAIAFVLASVFIPVAFFGGTTGILYKQFALTIVVSMALSAVVALSLTPALCVLLLKPHAPQTHSGTLARFFRGFNHWFERGIARYGHGLDRLIPKARLCLVLLAVLLILTGGLYKMVPSSFVPDEDQGFYITSVTLPEASSLNRTIEVMRQFTEQVSSQPGVLTIMSLSGMDILGGGTKTNAGAMFISLAPWEERQTPELQVKAEISRTLLSGAQFPEGSVVAFAPSGLPGLGMVGGFTLMLEDRSGGSLAELDSMAQAFVAAAQERPEIGSITSTFKANTPSYEFEVDREKAEQLGVAVDDVFTALQVFLGGAQVNDFNKFGRAYKVTVQAEPSFRSDVEATRYLYVKSSNDTMVPLNTLLNPKKLNAPTVITRFNGVKAVQISGTQAAGYSSGQAMTALETVAEQTLTNGYTYEWSGQSREEKLSGSRALVVFGMAIVFVFLCLAALYESWSVPFAVLLSVPTGVFGAFLFQYAGNLENSVYMQIGLIMLIGLAAKNAILIVEFAKVRVDKGMNPVKAAIEAAQTRLRPILMTSLAFIIGCVPLAVATGAGAGARNSMGTAVVGGMFTATVLGIFLIPVLFVVVETLSQKCGSKGSDSSTAKGEKTQNSPSFFE</sequence>
<dbReference type="SUPFAM" id="SSF82714">
    <property type="entry name" value="Multidrug efflux transporter AcrB TolC docking domain, DN and DC subdomains"/>
    <property type="match status" value="2"/>
</dbReference>
<dbReference type="GO" id="GO:0005886">
    <property type="term" value="C:plasma membrane"/>
    <property type="evidence" value="ECO:0007669"/>
    <property type="project" value="UniProtKB-SubCell"/>
</dbReference>
<dbReference type="InterPro" id="IPR027463">
    <property type="entry name" value="AcrB_DN_DC_subdom"/>
</dbReference>
<feature type="transmembrane region" description="Helical" evidence="10">
    <location>
        <begin position="540"/>
        <end position="559"/>
    </location>
</feature>
<evidence type="ECO:0000256" key="4">
    <source>
        <dbReference type="ARBA" id="ARBA00022475"/>
    </source>
</evidence>
<dbReference type="Gene3D" id="3.30.70.1440">
    <property type="entry name" value="Multidrug efflux transporter AcrB pore domain"/>
    <property type="match status" value="1"/>
</dbReference>
<feature type="transmembrane region" description="Helical" evidence="10">
    <location>
        <begin position="974"/>
        <end position="996"/>
    </location>
</feature>
<dbReference type="Gene3D" id="3.30.2090.10">
    <property type="entry name" value="Multidrug efflux transporter AcrB TolC docking domain, DN and DC subdomains"/>
    <property type="match status" value="2"/>
</dbReference>
<protein>
    <submittedName>
        <fullName evidence="11">Efflux pump membrane transporter BepE</fullName>
    </submittedName>
</protein>
<reference evidence="11" key="1">
    <citation type="submission" date="2016-08" db="EMBL/GenBank/DDBJ databases">
        <authorList>
            <person name="Seilhamer J.J."/>
        </authorList>
    </citation>
    <scope>NUCLEOTIDE SEQUENCE</scope>
    <source>
        <strain evidence="11">86</strain>
    </source>
</reference>
<evidence type="ECO:0000256" key="3">
    <source>
        <dbReference type="ARBA" id="ARBA00022448"/>
    </source>
</evidence>
<comment type="similarity">
    <text evidence="2">Belongs to the resistance-nodulation-cell division (RND) (TC 2.A.6) family.</text>
</comment>
<organism evidence="11">
    <name type="scientific">uncultured Sporomusa sp</name>
    <dbReference type="NCBI Taxonomy" id="307249"/>
    <lineage>
        <taxon>Bacteria</taxon>
        <taxon>Bacillati</taxon>
        <taxon>Bacillota</taxon>
        <taxon>Negativicutes</taxon>
        <taxon>Selenomonadales</taxon>
        <taxon>Sporomusaceae</taxon>
        <taxon>Sporomusa</taxon>
        <taxon>environmental samples</taxon>
    </lineage>
</organism>
<dbReference type="NCBIfam" id="TIGR00915">
    <property type="entry name" value="2A0602"/>
    <property type="match status" value="1"/>
</dbReference>
<evidence type="ECO:0000256" key="7">
    <source>
        <dbReference type="ARBA" id="ARBA00022989"/>
    </source>
</evidence>
<dbReference type="InterPro" id="IPR001036">
    <property type="entry name" value="Acrflvin-R"/>
</dbReference>
<gene>
    <name evidence="11" type="primary">bepE</name>
    <name evidence="11" type="ORF">KL86SPO_50681</name>
</gene>
<evidence type="ECO:0000256" key="1">
    <source>
        <dbReference type="ARBA" id="ARBA00004429"/>
    </source>
</evidence>
<feature type="transmembrane region" description="Helical" evidence="10">
    <location>
        <begin position="873"/>
        <end position="892"/>
    </location>
</feature>
<feature type="transmembrane region" description="Helical" evidence="10">
    <location>
        <begin position="396"/>
        <end position="417"/>
    </location>
</feature>
<dbReference type="GO" id="GO:0042910">
    <property type="term" value="F:xenobiotic transmembrane transporter activity"/>
    <property type="evidence" value="ECO:0007669"/>
    <property type="project" value="TreeGrafter"/>
</dbReference>
<dbReference type="SUPFAM" id="SSF82866">
    <property type="entry name" value="Multidrug efflux transporter AcrB transmembrane domain"/>
    <property type="match status" value="2"/>
</dbReference>